<feature type="signal peptide" evidence="1">
    <location>
        <begin position="1"/>
        <end position="20"/>
    </location>
</feature>
<evidence type="ECO:0000313" key="3">
    <source>
        <dbReference type="Proteomes" id="UP000499080"/>
    </source>
</evidence>
<accession>A0A4Y2KZ30</accession>
<protein>
    <recommendedName>
        <fullName evidence="4">TIL domain-containing protein</fullName>
    </recommendedName>
</protein>
<dbReference type="AlphaFoldDB" id="A0A4Y2KZ30"/>
<dbReference type="EMBL" id="BGPR01005084">
    <property type="protein sequence ID" value="GBN06616.1"/>
    <property type="molecule type" value="Genomic_DNA"/>
</dbReference>
<gene>
    <name evidence="2" type="ORF">AVEN_79018_1</name>
</gene>
<dbReference type="SUPFAM" id="SSF57184">
    <property type="entry name" value="Growth factor receptor domain"/>
    <property type="match status" value="1"/>
</dbReference>
<dbReference type="OrthoDB" id="6431745at2759"/>
<evidence type="ECO:0000313" key="2">
    <source>
        <dbReference type="EMBL" id="GBN06616.1"/>
    </source>
</evidence>
<feature type="chain" id="PRO_5021277636" description="TIL domain-containing protein" evidence="1">
    <location>
        <begin position="21"/>
        <end position="146"/>
    </location>
</feature>
<reference evidence="2 3" key="1">
    <citation type="journal article" date="2019" name="Sci. Rep.">
        <title>Orb-weaving spider Araneus ventricosus genome elucidates the spidroin gene catalogue.</title>
        <authorList>
            <person name="Kono N."/>
            <person name="Nakamura H."/>
            <person name="Ohtoshi R."/>
            <person name="Moran D.A.P."/>
            <person name="Shinohara A."/>
            <person name="Yoshida Y."/>
            <person name="Fujiwara M."/>
            <person name="Mori M."/>
            <person name="Tomita M."/>
            <person name="Arakawa K."/>
        </authorList>
    </citation>
    <scope>NUCLEOTIDE SEQUENCE [LARGE SCALE GENOMIC DNA]</scope>
</reference>
<keyword evidence="1" id="KW-0732">Signal</keyword>
<evidence type="ECO:0000256" key="1">
    <source>
        <dbReference type="SAM" id="SignalP"/>
    </source>
</evidence>
<evidence type="ECO:0008006" key="4">
    <source>
        <dbReference type="Google" id="ProtNLM"/>
    </source>
</evidence>
<name>A0A4Y2KZ30_ARAVE</name>
<dbReference type="InterPro" id="IPR009030">
    <property type="entry name" value="Growth_fac_rcpt_cys_sf"/>
</dbReference>
<proteinExistence type="predicted"/>
<dbReference type="Proteomes" id="UP000499080">
    <property type="component" value="Unassembled WGS sequence"/>
</dbReference>
<keyword evidence="3" id="KW-1185">Reference proteome</keyword>
<comment type="caution">
    <text evidence="2">The sequence shown here is derived from an EMBL/GenBank/DDBJ whole genome shotgun (WGS) entry which is preliminary data.</text>
</comment>
<sequence length="146" mass="17188">MRIGIQLFIISAILVLIVESMEVPSYIKKIHEKIQPYLSSLLTGKENPVKDTERCQDNEKWDPYFKKCRKLGCGLPGYVIRGKKCEKQCEEGWKWDPYFNKCRKLICALPGYVIRGKKCVKQCEEDWTWDPILKECRDLRDLSARK</sequence>
<organism evidence="2 3">
    <name type="scientific">Araneus ventricosus</name>
    <name type="common">Orbweaver spider</name>
    <name type="synonym">Epeira ventricosa</name>
    <dbReference type="NCBI Taxonomy" id="182803"/>
    <lineage>
        <taxon>Eukaryota</taxon>
        <taxon>Metazoa</taxon>
        <taxon>Ecdysozoa</taxon>
        <taxon>Arthropoda</taxon>
        <taxon>Chelicerata</taxon>
        <taxon>Arachnida</taxon>
        <taxon>Araneae</taxon>
        <taxon>Araneomorphae</taxon>
        <taxon>Entelegynae</taxon>
        <taxon>Araneoidea</taxon>
        <taxon>Araneidae</taxon>
        <taxon>Araneus</taxon>
    </lineage>
</organism>